<evidence type="ECO:0000313" key="3">
    <source>
        <dbReference type="Proteomes" id="UP000824190"/>
    </source>
</evidence>
<dbReference type="Proteomes" id="UP000824190">
    <property type="component" value="Unassembled WGS sequence"/>
</dbReference>
<feature type="transmembrane region" description="Helical" evidence="1">
    <location>
        <begin position="133"/>
        <end position="149"/>
    </location>
</feature>
<keyword evidence="1" id="KW-0472">Membrane</keyword>
<feature type="transmembrane region" description="Helical" evidence="1">
    <location>
        <begin position="35"/>
        <end position="52"/>
    </location>
</feature>
<reference evidence="2" key="2">
    <citation type="submission" date="2021-04" db="EMBL/GenBank/DDBJ databases">
        <authorList>
            <person name="Gilroy R."/>
        </authorList>
    </citation>
    <scope>NUCLEOTIDE SEQUENCE</scope>
    <source>
        <strain evidence="2">CHK32-1732</strain>
    </source>
</reference>
<dbReference type="EMBL" id="DXGC01000043">
    <property type="protein sequence ID" value="HIW90920.1"/>
    <property type="molecule type" value="Genomic_DNA"/>
</dbReference>
<comment type="caution">
    <text evidence="2">The sequence shown here is derived from an EMBL/GenBank/DDBJ whole genome shotgun (WGS) entry which is preliminary data.</text>
</comment>
<proteinExistence type="predicted"/>
<feature type="transmembrane region" description="Helical" evidence="1">
    <location>
        <begin position="109"/>
        <end position="127"/>
    </location>
</feature>
<keyword evidence="1" id="KW-1133">Transmembrane helix</keyword>
<gene>
    <name evidence="2" type="ORF">H9870_04575</name>
</gene>
<evidence type="ECO:0000256" key="1">
    <source>
        <dbReference type="SAM" id="Phobius"/>
    </source>
</evidence>
<evidence type="ECO:0000313" key="2">
    <source>
        <dbReference type="EMBL" id="HIW90920.1"/>
    </source>
</evidence>
<dbReference type="AlphaFoldDB" id="A0A9D1RNZ1"/>
<sequence length="166" mass="18257">MPTMFPVSHNSDPSDPNRRINYWQPGDGIPGTAKLAFVLLLISSIALLYSGIDMWLDKPPSAEDADQQAAFNFVSTNLKWVGTVQIAGALLMAWLMPGLLRGDGKRRRWLMTVVLVTMAFTLVGWVFGLSATWQALVALLMALALLAMYRPALRTYFGGSPGELEQ</sequence>
<accession>A0A9D1RNZ1</accession>
<protein>
    <submittedName>
        <fullName evidence="2">Uncharacterized protein</fullName>
    </submittedName>
</protein>
<name>A0A9D1RNZ1_9CORY</name>
<organism evidence="2 3">
    <name type="scientific">Candidatus Corynebacterium avicola</name>
    <dbReference type="NCBI Taxonomy" id="2838527"/>
    <lineage>
        <taxon>Bacteria</taxon>
        <taxon>Bacillati</taxon>
        <taxon>Actinomycetota</taxon>
        <taxon>Actinomycetes</taxon>
        <taxon>Mycobacteriales</taxon>
        <taxon>Corynebacteriaceae</taxon>
        <taxon>Corynebacterium</taxon>
    </lineage>
</organism>
<keyword evidence="1" id="KW-0812">Transmembrane</keyword>
<reference evidence="2" key="1">
    <citation type="journal article" date="2021" name="PeerJ">
        <title>Extensive microbial diversity within the chicken gut microbiome revealed by metagenomics and culture.</title>
        <authorList>
            <person name="Gilroy R."/>
            <person name="Ravi A."/>
            <person name="Getino M."/>
            <person name="Pursley I."/>
            <person name="Horton D.L."/>
            <person name="Alikhan N.F."/>
            <person name="Baker D."/>
            <person name="Gharbi K."/>
            <person name="Hall N."/>
            <person name="Watson M."/>
            <person name="Adriaenssens E.M."/>
            <person name="Foster-Nyarko E."/>
            <person name="Jarju S."/>
            <person name="Secka A."/>
            <person name="Antonio M."/>
            <person name="Oren A."/>
            <person name="Chaudhuri R.R."/>
            <person name="La Ragione R."/>
            <person name="Hildebrand F."/>
            <person name="Pallen M.J."/>
        </authorList>
    </citation>
    <scope>NUCLEOTIDE SEQUENCE</scope>
    <source>
        <strain evidence="2">CHK32-1732</strain>
    </source>
</reference>
<feature type="transmembrane region" description="Helical" evidence="1">
    <location>
        <begin position="80"/>
        <end position="97"/>
    </location>
</feature>